<dbReference type="GeneID" id="17286837"/>
<organism evidence="8 9">
    <name type="scientific">Emiliania huxleyi (strain CCMP1516)</name>
    <dbReference type="NCBI Taxonomy" id="280463"/>
    <lineage>
        <taxon>Eukaryota</taxon>
        <taxon>Haptista</taxon>
        <taxon>Haptophyta</taxon>
        <taxon>Prymnesiophyceae</taxon>
        <taxon>Isochrysidales</taxon>
        <taxon>Noelaerhabdaceae</taxon>
        <taxon>Emiliania</taxon>
    </lineage>
</organism>
<dbReference type="GO" id="GO:0016020">
    <property type="term" value="C:membrane"/>
    <property type="evidence" value="ECO:0007669"/>
    <property type="project" value="UniProtKB-SubCell"/>
</dbReference>
<keyword evidence="9" id="KW-1185">Reference proteome</keyword>
<evidence type="ECO:0000313" key="9">
    <source>
        <dbReference type="Proteomes" id="UP000013827"/>
    </source>
</evidence>
<keyword evidence="3 5" id="KW-1133">Transmembrane helix</keyword>
<feature type="transmembrane region" description="Helical" evidence="5">
    <location>
        <begin position="98"/>
        <end position="119"/>
    </location>
</feature>
<evidence type="ECO:0000256" key="2">
    <source>
        <dbReference type="ARBA" id="ARBA00022692"/>
    </source>
</evidence>
<dbReference type="HOGENOM" id="CLU_019048_0_0_1"/>
<protein>
    <recommendedName>
        <fullName evidence="7">Sugar phosphate transporter domain-containing protein</fullName>
    </recommendedName>
</protein>
<dbReference type="InterPro" id="IPR037185">
    <property type="entry name" value="EmrE-like"/>
</dbReference>
<accession>A0A0D3L0N2</accession>
<dbReference type="KEGG" id="ehx:EMIHUDRAFT_460932"/>
<evidence type="ECO:0000256" key="5">
    <source>
        <dbReference type="SAM" id="Phobius"/>
    </source>
</evidence>
<feature type="chain" id="PRO_5044231714" description="Sugar phosphate transporter domain-containing protein" evidence="6">
    <location>
        <begin position="21"/>
        <end position="376"/>
    </location>
</feature>
<dbReference type="Proteomes" id="UP000013827">
    <property type="component" value="Unassembled WGS sequence"/>
</dbReference>
<keyword evidence="2 5" id="KW-0812">Transmembrane</keyword>
<keyword evidence="6" id="KW-0732">Signal</keyword>
<evidence type="ECO:0000256" key="1">
    <source>
        <dbReference type="ARBA" id="ARBA00004141"/>
    </source>
</evidence>
<dbReference type="OMA" id="FTCAFSA"/>
<evidence type="ECO:0000259" key="7">
    <source>
        <dbReference type="Pfam" id="PF03151"/>
    </source>
</evidence>
<keyword evidence="4 5" id="KW-0472">Membrane</keyword>
<dbReference type="SUPFAM" id="SSF103481">
    <property type="entry name" value="Multidrug resistance efflux transporter EmrE"/>
    <property type="match status" value="2"/>
</dbReference>
<feature type="transmembrane region" description="Helical" evidence="5">
    <location>
        <begin position="69"/>
        <end position="86"/>
    </location>
</feature>
<feature type="domain" description="Sugar phosphate transporter" evidence="7">
    <location>
        <begin position="68"/>
        <end position="370"/>
    </location>
</feature>
<proteinExistence type="predicted"/>
<dbReference type="eggNOG" id="KOG1441">
    <property type="taxonomic scope" value="Eukaryota"/>
</dbReference>
<reference evidence="9" key="1">
    <citation type="journal article" date="2013" name="Nature">
        <title>Pan genome of the phytoplankton Emiliania underpins its global distribution.</title>
        <authorList>
            <person name="Read B.A."/>
            <person name="Kegel J."/>
            <person name="Klute M.J."/>
            <person name="Kuo A."/>
            <person name="Lefebvre S.C."/>
            <person name="Maumus F."/>
            <person name="Mayer C."/>
            <person name="Miller J."/>
            <person name="Monier A."/>
            <person name="Salamov A."/>
            <person name="Young J."/>
            <person name="Aguilar M."/>
            <person name="Claverie J.M."/>
            <person name="Frickenhaus S."/>
            <person name="Gonzalez K."/>
            <person name="Herman E.K."/>
            <person name="Lin Y.C."/>
            <person name="Napier J."/>
            <person name="Ogata H."/>
            <person name="Sarno A.F."/>
            <person name="Shmutz J."/>
            <person name="Schroeder D."/>
            <person name="de Vargas C."/>
            <person name="Verret F."/>
            <person name="von Dassow P."/>
            <person name="Valentin K."/>
            <person name="Van de Peer Y."/>
            <person name="Wheeler G."/>
            <person name="Dacks J.B."/>
            <person name="Delwiche C.F."/>
            <person name="Dyhrman S.T."/>
            <person name="Glockner G."/>
            <person name="John U."/>
            <person name="Richards T."/>
            <person name="Worden A.Z."/>
            <person name="Zhang X."/>
            <person name="Grigoriev I.V."/>
            <person name="Allen A.E."/>
            <person name="Bidle K."/>
            <person name="Borodovsky M."/>
            <person name="Bowler C."/>
            <person name="Brownlee C."/>
            <person name="Cock J.M."/>
            <person name="Elias M."/>
            <person name="Gladyshev V.N."/>
            <person name="Groth M."/>
            <person name="Guda C."/>
            <person name="Hadaegh A."/>
            <person name="Iglesias-Rodriguez M.D."/>
            <person name="Jenkins J."/>
            <person name="Jones B.M."/>
            <person name="Lawson T."/>
            <person name="Leese F."/>
            <person name="Lindquist E."/>
            <person name="Lobanov A."/>
            <person name="Lomsadze A."/>
            <person name="Malik S.B."/>
            <person name="Marsh M.E."/>
            <person name="Mackinder L."/>
            <person name="Mock T."/>
            <person name="Mueller-Roeber B."/>
            <person name="Pagarete A."/>
            <person name="Parker M."/>
            <person name="Probert I."/>
            <person name="Quesneville H."/>
            <person name="Raines C."/>
            <person name="Rensing S.A."/>
            <person name="Riano-Pachon D.M."/>
            <person name="Richier S."/>
            <person name="Rokitta S."/>
            <person name="Shiraiwa Y."/>
            <person name="Soanes D.M."/>
            <person name="van der Giezen M."/>
            <person name="Wahlund T.M."/>
            <person name="Williams B."/>
            <person name="Wilson W."/>
            <person name="Wolfe G."/>
            <person name="Wurch L.L."/>
        </authorList>
    </citation>
    <scope>NUCLEOTIDE SEQUENCE</scope>
</reference>
<evidence type="ECO:0000256" key="3">
    <source>
        <dbReference type="ARBA" id="ARBA00022989"/>
    </source>
</evidence>
<dbReference type="PaxDb" id="2903-EOD41567"/>
<comment type="subcellular location">
    <subcellularLocation>
        <location evidence="1">Membrane</location>
        <topology evidence="1">Multi-pass membrane protein</topology>
    </subcellularLocation>
</comment>
<name>A0A0D3L0N2_EMIH1</name>
<dbReference type="AlphaFoldDB" id="A0A0D3L0N2"/>
<evidence type="ECO:0000256" key="6">
    <source>
        <dbReference type="SAM" id="SignalP"/>
    </source>
</evidence>
<dbReference type="EnsemblProtists" id="EOD41567">
    <property type="protein sequence ID" value="EOD41567"/>
    <property type="gene ID" value="EMIHUDRAFT_460932"/>
</dbReference>
<dbReference type="PANTHER" id="PTHR11132">
    <property type="entry name" value="SOLUTE CARRIER FAMILY 35"/>
    <property type="match status" value="1"/>
</dbReference>
<dbReference type="InterPro" id="IPR050186">
    <property type="entry name" value="TPT_transporter"/>
</dbReference>
<dbReference type="Pfam" id="PF03151">
    <property type="entry name" value="TPT"/>
    <property type="match status" value="1"/>
</dbReference>
<evidence type="ECO:0000256" key="4">
    <source>
        <dbReference type="ARBA" id="ARBA00023136"/>
    </source>
</evidence>
<feature type="signal peptide" evidence="6">
    <location>
        <begin position="1"/>
        <end position="20"/>
    </location>
</feature>
<dbReference type="InterPro" id="IPR004853">
    <property type="entry name" value="Sugar_P_trans_dom"/>
</dbReference>
<feature type="transmembrane region" description="Helical" evidence="5">
    <location>
        <begin position="302"/>
        <end position="323"/>
    </location>
</feature>
<feature type="transmembrane region" description="Helical" evidence="5">
    <location>
        <begin position="354"/>
        <end position="372"/>
    </location>
</feature>
<reference evidence="8" key="2">
    <citation type="submission" date="2024-10" db="UniProtKB">
        <authorList>
            <consortium name="EnsemblProtists"/>
        </authorList>
    </citation>
    <scope>IDENTIFICATION</scope>
</reference>
<dbReference type="RefSeq" id="XP_005793996.1">
    <property type="nucleotide sequence ID" value="XM_005793939.1"/>
</dbReference>
<sequence length="376" mass="39713">MRLRYTTLAVVAALLGAASADRPAPRSALQQRRRLDGLNAPRPVNEGRAAVRRLQGGAGSPKLLRQLKIPLAFTCWYLFSIVYSIANKQVLSAWNFPCTSAAAQLAVGALSVLLLWTPLPLGGEKRLRLRSPPSLDANDVRKLVPVASCLAAGHLLSTVAPAYGTVAFTNVVKTLEPLFTCAFSALLLGQTFPLPVYLSLLPVVFGVCLASASEVSFSAVSLTSGLLSNVASVWQCLPSLLSNVAFALRAIAAKSVMSGGDIGSCLPLPSCPRLDSDVSRTCLGRTAATVEKMGRRTFARQLLLLGTSHYFYNECAFLALSSVHPVTHAVANTVKRVAVILISLVVFRNPLTPAGALGSAVAIGGVFLYSLAKARC</sequence>
<feature type="transmembrane region" description="Helical" evidence="5">
    <location>
        <begin position="194"/>
        <end position="212"/>
    </location>
</feature>
<evidence type="ECO:0000313" key="8">
    <source>
        <dbReference type="EnsemblProtists" id="EOD41567"/>
    </source>
</evidence>